<proteinExistence type="predicted"/>
<sequence length="90" mass="9969">MIAEAGMEITGKSKPYDVSRYFGLSVVCVSPIYAQGRALGVVIGKLVAGFFGRFDADHFSDPLWELVTDVVEQFIDQLYVDLHSIDLVLE</sequence>
<name>A0AAP3E7E8_9EURY</name>
<dbReference type="AlphaFoldDB" id="A0AAP3E7E8"/>
<protein>
    <submittedName>
        <fullName evidence="1">Uncharacterized protein</fullName>
    </submittedName>
</protein>
<reference evidence="1 2" key="1">
    <citation type="submission" date="2022-09" db="EMBL/GenBank/DDBJ databases">
        <title>Enrichment on poylsaccharides allowed isolation of novel metabolic and taxonomic groups of Haloarchaea.</title>
        <authorList>
            <person name="Sorokin D.Y."/>
            <person name="Elcheninov A.G."/>
            <person name="Khizhniak T.V."/>
            <person name="Kolganova T.V."/>
            <person name="Kublanov I.V."/>
        </authorList>
    </citation>
    <scope>NUCLEOTIDE SEQUENCE [LARGE SCALE GENOMIC DNA]</scope>
    <source>
        <strain evidence="1 2">AArc-curdl1</strain>
    </source>
</reference>
<comment type="caution">
    <text evidence="1">The sequence shown here is derived from an EMBL/GenBank/DDBJ whole genome shotgun (WGS) entry which is preliminary data.</text>
</comment>
<dbReference type="EMBL" id="JAOPJZ010000010">
    <property type="protein sequence ID" value="MCU4752862.1"/>
    <property type="molecule type" value="Genomic_DNA"/>
</dbReference>
<dbReference type="RefSeq" id="WP_342809189.1">
    <property type="nucleotide sequence ID" value="NZ_JAOPJZ010000010.1"/>
</dbReference>
<accession>A0AAP3E7E8</accession>
<evidence type="ECO:0000313" key="1">
    <source>
        <dbReference type="EMBL" id="MCU4752862.1"/>
    </source>
</evidence>
<evidence type="ECO:0000313" key="2">
    <source>
        <dbReference type="Proteomes" id="UP001321047"/>
    </source>
</evidence>
<dbReference type="Proteomes" id="UP001321047">
    <property type="component" value="Unassembled WGS sequence"/>
</dbReference>
<gene>
    <name evidence="1" type="ORF">OB919_12890</name>
</gene>
<keyword evidence="2" id="KW-1185">Reference proteome</keyword>
<organism evidence="1 2">
    <name type="scientific">Natronosalvus hydrolyticus</name>
    <dbReference type="NCBI Taxonomy" id="2979988"/>
    <lineage>
        <taxon>Archaea</taxon>
        <taxon>Methanobacteriati</taxon>
        <taxon>Methanobacteriota</taxon>
        <taxon>Stenosarchaea group</taxon>
        <taxon>Halobacteria</taxon>
        <taxon>Halobacteriales</taxon>
        <taxon>Natrialbaceae</taxon>
        <taxon>Natronosalvus</taxon>
    </lineage>
</organism>